<accession>A0A9N9RIL9</accession>
<protein>
    <submittedName>
        <fullName evidence="2">Uncharacterized protein</fullName>
    </submittedName>
</protein>
<dbReference type="AlphaFoldDB" id="A0A9N9RIL9"/>
<reference evidence="2" key="1">
    <citation type="submission" date="2022-01" db="EMBL/GenBank/DDBJ databases">
        <authorList>
            <person name="King R."/>
        </authorList>
    </citation>
    <scope>NUCLEOTIDE SEQUENCE</scope>
</reference>
<feature type="compositionally biased region" description="Polar residues" evidence="1">
    <location>
        <begin position="1"/>
        <end position="19"/>
    </location>
</feature>
<evidence type="ECO:0000256" key="1">
    <source>
        <dbReference type="SAM" id="MobiDB-lite"/>
    </source>
</evidence>
<dbReference type="Proteomes" id="UP001153620">
    <property type="component" value="Chromosome 1"/>
</dbReference>
<reference evidence="2" key="2">
    <citation type="submission" date="2022-10" db="EMBL/GenBank/DDBJ databases">
        <authorList>
            <consortium name="ENA_rothamsted_submissions"/>
            <consortium name="culmorum"/>
            <person name="King R."/>
        </authorList>
    </citation>
    <scope>NUCLEOTIDE SEQUENCE</scope>
</reference>
<keyword evidence="3" id="KW-1185">Reference proteome</keyword>
<sequence>MNSSKRTNNMEPLHNSTLRPESRRGRDVRNNTTMSTPRSSRQQTPAMDNDNDMVCLCFKPTPQMMNQMASNGCNCTCNMNHIGDNMDISGIERMEPDQSSKMNRSRKLLRRDKNMHELEETMAEISMQNDFEETILEVEDDPSNVIPLGRHYRINSFR</sequence>
<evidence type="ECO:0000313" key="3">
    <source>
        <dbReference type="Proteomes" id="UP001153620"/>
    </source>
</evidence>
<gene>
    <name evidence="2" type="ORF">CHIRRI_LOCUS1718</name>
</gene>
<name>A0A9N9RIL9_9DIPT</name>
<feature type="compositionally biased region" description="Polar residues" evidence="1">
    <location>
        <begin position="30"/>
        <end position="46"/>
    </location>
</feature>
<proteinExistence type="predicted"/>
<feature type="compositionally biased region" description="Basic and acidic residues" evidence="1">
    <location>
        <begin position="20"/>
        <end position="29"/>
    </location>
</feature>
<dbReference type="EMBL" id="OU895877">
    <property type="protein sequence ID" value="CAG9798739.1"/>
    <property type="molecule type" value="Genomic_DNA"/>
</dbReference>
<organism evidence="2 3">
    <name type="scientific">Chironomus riparius</name>
    <dbReference type="NCBI Taxonomy" id="315576"/>
    <lineage>
        <taxon>Eukaryota</taxon>
        <taxon>Metazoa</taxon>
        <taxon>Ecdysozoa</taxon>
        <taxon>Arthropoda</taxon>
        <taxon>Hexapoda</taxon>
        <taxon>Insecta</taxon>
        <taxon>Pterygota</taxon>
        <taxon>Neoptera</taxon>
        <taxon>Endopterygota</taxon>
        <taxon>Diptera</taxon>
        <taxon>Nematocera</taxon>
        <taxon>Chironomoidea</taxon>
        <taxon>Chironomidae</taxon>
        <taxon>Chironominae</taxon>
        <taxon>Chironomus</taxon>
    </lineage>
</organism>
<feature type="region of interest" description="Disordered" evidence="1">
    <location>
        <begin position="1"/>
        <end position="49"/>
    </location>
</feature>
<evidence type="ECO:0000313" key="2">
    <source>
        <dbReference type="EMBL" id="CAG9798739.1"/>
    </source>
</evidence>